<gene>
    <name evidence="1" type="ORF">OIU77_025295</name>
</gene>
<dbReference type="Proteomes" id="UP001141253">
    <property type="component" value="Chromosome 2"/>
</dbReference>
<keyword evidence="2" id="KW-1185">Reference proteome</keyword>
<reference evidence="1" key="2">
    <citation type="journal article" date="2023" name="Int. J. Mol. Sci.">
        <title>De Novo Assembly and Annotation of 11 Diverse Shrub Willow (Salix) Genomes Reveals Novel Gene Organization in Sex-Linked Regions.</title>
        <authorList>
            <person name="Hyden B."/>
            <person name="Feng K."/>
            <person name="Yates T.B."/>
            <person name="Jawdy S."/>
            <person name="Cereghino C."/>
            <person name="Smart L.B."/>
            <person name="Muchero W."/>
        </authorList>
    </citation>
    <scope>NUCLEOTIDE SEQUENCE</scope>
    <source>
        <tissue evidence="1">Shoot tip</tissue>
    </source>
</reference>
<sequence>MKLLKLLLNPSKFGGELEHRVPISFFHPCSINHREEFLFLCPEIEELDGQSGLDLCFGKHCDCCTMVRDAPQKEVGVCPTPFGEESCITKGPIKFFLDRPY</sequence>
<organism evidence="1 2">
    <name type="scientific">Salix suchowensis</name>
    <dbReference type="NCBI Taxonomy" id="1278906"/>
    <lineage>
        <taxon>Eukaryota</taxon>
        <taxon>Viridiplantae</taxon>
        <taxon>Streptophyta</taxon>
        <taxon>Embryophyta</taxon>
        <taxon>Tracheophyta</taxon>
        <taxon>Spermatophyta</taxon>
        <taxon>Magnoliopsida</taxon>
        <taxon>eudicotyledons</taxon>
        <taxon>Gunneridae</taxon>
        <taxon>Pentapetalae</taxon>
        <taxon>rosids</taxon>
        <taxon>fabids</taxon>
        <taxon>Malpighiales</taxon>
        <taxon>Salicaceae</taxon>
        <taxon>Saliceae</taxon>
        <taxon>Salix</taxon>
    </lineage>
</organism>
<protein>
    <submittedName>
        <fullName evidence="1">Uncharacterized protein</fullName>
    </submittedName>
</protein>
<comment type="caution">
    <text evidence="1">The sequence shown here is derived from an EMBL/GenBank/DDBJ whole genome shotgun (WGS) entry which is preliminary data.</text>
</comment>
<evidence type="ECO:0000313" key="2">
    <source>
        <dbReference type="Proteomes" id="UP001141253"/>
    </source>
</evidence>
<dbReference type="EMBL" id="JAPFFI010000006">
    <property type="protein sequence ID" value="KAJ6391277.1"/>
    <property type="molecule type" value="Genomic_DNA"/>
</dbReference>
<reference evidence="1" key="1">
    <citation type="submission" date="2022-10" db="EMBL/GenBank/DDBJ databases">
        <authorList>
            <person name="Hyden B.L."/>
            <person name="Feng K."/>
            <person name="Yates T."/>
            <person name="Jawdy S."/>
            <person name="Smart L.B."/>
            <person name="Muchero W."/>
        </authorList>
    </citation>
    <scope>NUCLEOTIDE SEQUENCE</scope>
    <source>
        <tissue evidence="1">Shoot tip</tissue>
    </source>
</reference>
<name>A0ABQ9C023_9ROSI</name>
<accession>A0ABQ9C023</accession>
<proteinExistence type="predicted"/>
<evidence type="ECO:0000313" key="1">
    <source>
        <dbReference type="EMBL" id="KAJ6391277.1"/>
    </source>
</evidence>